<dbReference type="AlphaFoldDB" id="A0A4R2IQK4"/>
<protein>
    <submittedName>
        <fullName evidence="3">Uncharacterized protein</fullName>
    </submittedName>
</protein>
<keyword evidence="4" id="KW-1185">Reference proteome</keyword>
<reference evidence="3 4" key="1">
    <citation type="journal article" date="2015" name="Stand. Genomic Sci.">
        <title>Genomic Encyclopedia of Bacterial and Archaeal Type Strains, Phase III: the genomes of soil and plant-associated and newly described type strains.</title>
        <authorList>
            <person name="Whitman W.B."/>
            <person name="Woyke T."/>
            <person name="Klenk H.P."/>
            <person name="Zhou Y."/>
            <person name="Lilburn T.G."/>
            <person name="Beck B.J."/>
            <person name="De Vos P."/>
            <person name="Vandamme P."/>
            <person name="Eisen J.A."/>
            <person name="Garrity G."/>
            <person name="Hugenholtz P."/>
            <person name="Kyrpides N.C."/>
        </authorList>
    </citation>
    <scope>NUCLEOTIDE SEQUENCE [LARGE SCALE GENOMIC DNA]</scope>
    <source>
        <strain evidence="3 4">VKM Ac-2541</strain>
    </source>
</reference>
<proteinExistence type="predicted"/>
<feature type="signal peptide" evidence="2">
    <location>
        <begin position="1"/>
        <end position="37"/>
    </location>
</feature>
<evidence type="ECO:0000256" key="1">
    <source>
        <dbReference type="SAM" id="MobiDB-lite"/>
    </source>
</evidence>
<dbReference type="Proteomes" id="UP000295573">
    <property type="component" value="Unassembled WGS sequence"/>
</dbReference>
<sequence>MTDFGRRRRTVRAVGASVLAAAAVLGVAIATSAGKQAGISPQVADQAPEGWRWESYGKAELQVPDTWRYGSDPSQWCVGSSGGKQVPRVFRPGASTLVGCPELPPVGSRAPYVSFLGGEAGVRNLDHGWVRESRSIGGTMVTIFSDDAALRARIFGSAREITTADVNGCAPSHPAATNPTTRPRSDGGLGSVGDVRSVSVCSYLLGSAGTPLFTGRTFTGTAASGLVDAIRSAPAGSGPNDSACTAGDFGERVYVLVVHGSKHDQEVIVRYAGCWHNGTDDGHTERQLTGDVLNRIYTGADRSGSLHMTVGKLLS</sequence>
<evidence type="ECO:0000313" key="4">
    <source>
        <dbReference type="Proteomes" id="UP000295573"/>
    </source>
</evidence>
<feature type="chain" id="PRO_5039648774" evidence="2">
    <location>
        <begin position="38"/>
        <end position="315"/>
    </location>
</feature>
<evidence type="ECO:0000256" key="2">
    <source>
        <dbReference type="SAM" id="SignalP"/>
    </source>
</evidence>
<comment type="caution">
    <text evidence="3">The sequence shown here is derived from an EMBL/GenBank/DDBJ whole genome shotgun (WGS) entry which is preliminary data.</text>
</comment>
<dbReference type="EMBL" id="SLWR01000005">
    <property type="protein sequence ID" value="TCO47514.1"/>
    <property type="molecule type" value="Genomic_DNA"/>
</dbReference>
<name>A0A4R2IQK4_9ACTN</name>
<gene>
    <name evidence="3" type="ORF">EV646_10566</name>
</gene>
<dbReference type="RefSeq" id="WP_132149077.1">
    <property type="nucleotide sequence ID" value="NZ_SLWR01000005.1"/>
</dbReference>
<organism evidence="3 4">
    <name type="scientific">Kribbella antiqua</name>
    <dbReference type="NCBI Taxonomy" id="2512217"/>
    <lineage>
        <taxon>Bacteria</taxon>
        <taxon>Bacillati</taxon>
        <taxon>Actinomycetota</taxon>
        <taxon>Actinomycetes</taxon>
        <taxon>Propionibacteriales</taxon>
        <taxon>Kribbellaceae</taxon>
        <taxon>Kribbella</taxon>
    </lineage>
</organism>
<keyword evidence="2" id="KW-0732">Signal</keyword>
<dbReference type="OrthoDB" id="3294467at2"/>
<evidence type="ECO:0000313" key="3">
    <source>
        <dbReference type="EMBL" id="TCO47514.1"/>
    </source>
</evidence>
<feature type="region of interest" description="Disordered" evidence="1">
    <location>
        <begin position="166"/>
        <end position="189"/>
    </location>
</feature>
<accession>A0A4R2IQK4</accession>